<dbReference type="RefSeq" id="WP_145075352.1">
    <property type="nucleotide sequence ID" value="NZ_CP036298.1"/>
</dbReference>
<dbReference type="AlphaFoldDB" id="A0A518G2Y4"/>
<accession>A0A518G2Y4</accession>
<dbReference type="OrthoDB" id="1900587at2"/>
<feature type="region of interest" description="Disordered" evidence="1">
    <location>
        <begin position="1"/>
        <end position="23"/>
    </location>
</feature>
<sequence>MASTLPQPLGRAPIQSQSSANRGGPRILPAAVVLQRTAALKEIVSYQSIDDAQRKKLVDAIGQRVLSSSRVMQSNNFVMAGSADLQTMAEQYDQYFYGGHCLALARHYGIQFRWSKRMTSTGGKTVRTIYTDRQTQKQQTRYEIVLSATLLFQTFSDLKRSIRVTGILCTNRLQAMQRIMEHELIHLVEMLVWEDSCCAAPRFQSIAQRLFGHTEHKHDLITQQERAARKFNIRVGSRVGFKHEGEHYIGTVNRITRRATVLVAHPTGQLYDDGQRYRKFYVPLSHLQPAH</sequence>
<gene>
    <name evidence="2" type="ORF">Q31a_12600</name>
</gene>
<protein>
    <recommendedName>
        <fullName evidence="4">SprT-like family protein</fullName>
    </recommendedName>
</protein>
<evidence type="ECO:0000256" key="1">
    <source>
        <dbReference type="SAM" id="MobiDB-lite"/>
    </source>
</evidence>
<reference evidence="2 3" key="1">
    <citation type="submission" date="2019-02" db="EMBL/GenBank/DDBJ databases">
        <title>Deep-cultivation of Planctomycetes and their phenomic and genomic characterization uncovers novel biology.</title>
        <authorList>
            <person name="Wiegand S."/>
            <person name="Jogler M."/>
            <person name="Boedeker C."/>
            <person name="Pinto D."/>
            <person name="Vollmers J."/>
            <person name="Rivas-Marin E."/>
            <person name="Kohn T."/>
            <person name="Peeters S.H."/>
            <person name="Heuer A."/>
            <person name="Rast P."/>
            <person name="Oberbeckmann S."/>
            <person name="Bunk B."/>
            <person name="Jeske O."/>
            <person name="Meyerdierks A."/>
            <person name="Storesund J.E."/>
            <person name="Kallscheuer N."/>
            <person name="Luecker S."/>
            <person name="Lage O.M."/>
            <person name="Pohl T."/>
            <person name="Merkel B.J."/>
            <person name="Hornburger P."/>
            <person name="Mueller R.-W."/>
            <person name="Bruemmer F."/>
            <person name="Labrenz M."/>
            <person name="Spormann A.M."/>
            <person name="Op den Camp H."/>
            <person name="Overmann J."/>
            <person name="Amann R."/>
            <person name="Jetten M.S.M."/>
            <person name="Mascher T."/>
            <person name="Medema M.H."/>
            <person name="Devos D.P."/>
            <person name="Kaster A.-K."/>
            <person name="Ovreas L."/>
            <person name="Rohde M."/>
            <person name="Galperin M.Y."/>
            <person name="Jogler C."/>
        </authorList>
    </citation>
    <scope>NUCLEOTIDE SEQUENCE [LARGE SCALE GENOMIC DNA]</scope>
    <source>
        <strain evidence="2 3">Q31a</strain>
    </source>
</reference>
<organism evidence="2 3">
    <name type="scientific">Aureliella helgolandensis</name>
    <dbReference type="NCBI Taxonomy" id="2527968"/>
    <lineage>
        <taxon>Bacteria</taxon>
        <taxon>Pseudomonadati</taxon>
        <taxon>Planctomycetota</taxon>
        <taxon>Planctomycetia</taxon>
        <taxon>Pirellulales</taxon>
        <taxon>Pirellulaceae</taxon>
        <taxon>Aureliella</taxon>
    </lineage>
</organism>
<evidence type="ECO:0000313" key="3">
    <source>
        <dbReference type="Proteomes" id="UP000318017"/>
    </source>
</evidence>
<evidence type="ECO:0000313" key="2">
    <source>
        <dbReference type="EMBL" id="QDV22967.1"/>
    </source>
</evidence>
<proteinExistence type="predicted"/>
<evidence type="ECO:0008006" key="4">
    <source>
        <dbReference type="Google" id="ProtNLM"/>
    </source>
</evidence>
<keyword evidence="3" id="KW-1185">Reference proteome</keyword>
<dbReference type="KEGG" id="ahel:Q31a_12600"/>
<dbReference type="EMBL" id="CP036298">
    <property type="protein sequence ID" value="QDV22967.1"/>
    <property type="molecule type" value="Genomic_DNA"/>
</dbReference>
<name>A0A518G2Y4_9BACT</name>
<dbReference type="Proteomes" id="UP000318017">
    <property type="component" value="Chromosome"/>
</dbReference>